<dbReference type="Pfam" id="PF01553">
    <property type="entry name" value="Acyltransferase"/>
    <property type="match status" value="1"/>
</dbReference>
<protein>
    <submittedName>
        <fullName evidence="6">1-acyl-sn-glycerol-3-phosphate acyltransferase</fullName>
    </submittedName>
</protein>
<dbReference type="GO" id="GO:0006654">
    <property type="term" value="P:phosphatidic acid biosynthetic process"/>
    <property type="evidence" value="ECO:0007669"/>
    <property type="project" value="TreeGrafter"/>
</dbReference>
<evidence type="ECO:0000256" key="1">
    <source>
        <dbReference type="ARBA" id="ARBA00005189"/>
    </source>
</evidence>
<comment type="pathway">
    <text evidence="1">Lipid metabolism.</text>
</comment>
<dbReference type="RefSeq" id="WP_094076631.1">
    <property type="nucleotide sequence ID" value="NZ_NBYO01000001.1"/>
</dbReference>
<evidence type="ECO:0000256" key="3">
    <source>
        <dbReference type="ARBA" id="ARBA00023315"/>
    </source>
</evidence>
<dbReference type="SMART" id="SM00563">
    <property type="entry name" value="PlsC"/>
    <property type="match status" value="1"/>
</dbReference>
<evidence type="ECO:0000313" key="6">
    <source>
        <dbReference type="EMBL" id="OXT02680.1"/>
    </source>
</evidence>
<dbReference type="PANTHER" id="PTHR10434">
    <property type="entry name" value="1-ACYL-SN-GLYCEROL-3-PHOSPHATE ACYLTRANSFERASE"/>
    <property type="match status" value="1"/>
</dbReference>
<sequence length="269" mass="30952">MLAIRSLIFNAVFYLNLLFQMLVFGIFTFLGPFWYVWGVGKTWSASNLWLAEKIVGIRLRIEGRENMVDTNCIVAIKHQSFLDTFAFVPQIKAGMIVLKRELTWIPLFGWYMLRFRFIAIDRGKGRAVMDQIVEKAGRRMANQDRQLIIFPEGTRKAVGAPPDYKYGIVELYARLNVPVVPIAHLAGLYWPRRQFRRYPGVMTARILEPIQPGLPRADFRKLLCERIETACDELLIEIAREDSPPPFPPTAIARLEELGIETAGLPRRD</sequence>
<accession>A0A231V3F1</accession>
<dbReference type="CDD" id="cd07989">
    <property type="entry name" value="LPLAT_AGPAT-like"/>
    <property type="match status" value="1"/>
</dbReference>
<evidence type="ECO:0000256" key="2">
    <source>
        <dbReference type="ARBA" id="ARBA00022679"/>
    </source>
</evidence>
<reference evidence="7" key="1">
    <citation type="journal article" date="2017" name="Int. J. Syst. Evol. Microbiol.">
        <title>Notoacmeibacter marinus gen. nov., sp. nov., isolated from the gut of a limpet and proposal of Notoacmeibacteraceae fam. nov. in the order Rhizobiales of the class Alphaproteobacteria.</title>
        <authorList>
            <person name="Huang Z."/>
            <person name="Guo F."/>
            <person name="Lai Q."/>
        </authorList>
    </citation>
    <scope>NUCLEOTIDE SEQUENCE [LARGE SCALE GENOMIC DNA]</scope>
    <source>
        <strain evidence="7">XMTR2A4</strain>
    </source>
</reference>
<evidence type="ECO:0000256" key="4">
    <source>
        <dbReference type="SAM" id="Phobius"/>
    </source>
</evidence>
<dbReference type="InterPro" id="IPR002123">
    <property type="entry name" value="Plipid/glycerol_acylTrfase"/>
</dbReference>
<keyword evidence="4" id="KW-1133">Transmembrane helix</keyword>
<name>A0A231V3F1_9HYPH</name>
<keyword evidence="2 6" id="KW-0808">Transferase</keyword>
<keyword evidence="4" id="KW-0472">Membrane</keyword>
<feature type="transmembrane region" description="Helical" evidence="4">
    <location>
        <begin position="12"/>
        <end position="37"/>
    </location>
</feature>
<gene>
    <name evidence="6" type="ORF">B7H23_07280</name>
</gene>
<comment type="caution">
    <text evidence="6">The sequence shown here is derived from an EMBL/GenBank/DDBJ whole genome shotgun (WGS) entry which is preliminary data.</text>
</comment>
<feature type="domain" description="Phospholipid/glycerol acyltransferase" evidence="5">
    <location>
        <begin position="72"/>
        <end position="187"/>
    </location>
</feature>
<organism evidence="6 7">
    <name type="scientific">Notoacmeibacter marinus</name>
    <dbReference type="NCBI Taxonomy" id="1876515"/>
    <lineage>
        <taxon>Bacteria</taxon>
        <taxon>Pseudomonadati</taxon>
        <taxon>Pseudomonadota</taxon>
        <taxon>Alphaproteobacteria</taxon>
        <taxon>Hyphomicrobiales</taxon>
        <taxon>Notoacmeibacteraceae</taxon>
        <taxon>Notoacmeibacter</taxon>
    </lineage>
</organism>
<keyword evidence="4" id="KW-0812">Transmembrane</keyword>
<dbReference type="Proteomes" id="UP000215405">
    <property type="component" value="Unassembled WGS sequence"/>
</dbReference>
<dbReference type="PANTHER" id="PTHR10434:SF40">
    <property type="entry name" value="1-ACYL-SN-GLYCEROL-3-PHOSPHATE ACYLTRANSFERASE"/>
    <property type="match status" value="1"/>
</dbReference>
<dbReference type="SUPFAM" id="SSF69593">
    <property type="entry name" value="Glycerol-3-phosphate (1)-acyltransferase"/>
    <property type="match status" value="1"/>
</dbReference>
<dbReference type="AlphaFoldDB" id="A0A231V3F1"/>
<dbReference type="GO" id="GO:0003841">
    <property type="term" value="F:1-acylglycerol-3-phosphate O-acyltransferase activity"/>
    <property type="evidence" value="ECO:0007669"/>
    <property type="project" value="TreeGrafter"/>
</dbReference>
<evidence type="ECO:0000313" key="7">
    <source>
        <dbReference type="Proteomes" id="UP000215405"/>
    </source>
</evidence>
<proteinExistence type="predicted"/>
<keyword evidence="3 6" id="KW-0012">Acyltransferase</keyword>
<keyword evidence="7" id="KW-1185">Reference proteome</keyword>
<dbReference type="EMBL" id="NBYO01000001">
    <property type="protein sequence ID" value="OXT02680.1"/>
    <property type="molecule type" value="Genomic_DNA"/>
</dbReference>
<evidence type="ECO:0000259" key="5">
    <source>
        <dbReference type="SMART" id="SM00563"/>
    </source>
</evidence>